<dbReference type="PANTHER" id="PTHR19331:SF465">
    <property type="entry name" value="EGG PEPTIDE SPERACT RECEPTOR"/>
    <property type="match status" value="1"/>
</dbReference>
<dbReference type="PROSITE" id="PS00420">
    <property type="entry name" value="SRCR_1"/>
    <property type="match status" value="1"/>
</dbReference>
<evidence type="ECO:0000256" key="4">
    <source>
        <dbReference type="ARBA" id="ARBA00022737"/>
    </source>
</evidence>
<feature type="domain" description="SRCR" evidence="10">
    <location>
        <begin position="302"/>
        <end position="396"/>
    </location>
</feature>
<feature type="domain" description="SRCR" evidence="10">
    <location>
        <begin position="604"/>
        <end position="703"/>
    </location>
</feature>
<comment type="subcellular location">
    <subcellularLocation>
        <location evidence="1">Membrane</location>
        <topology evidence="1">Single-pass membrane protein</topology>
    </subcellularLocation>
</comment>
<keyword evidence="3" id="KW-0732">Signal</keyword>
<dbReference type="OrthoDB" id="6128208at2759"/>
<accession>A0A812AYZ6</accession>
<keyword evidence="7 9" id="KW-1015">Disulfide bond</keyword>
<dbReference type="SMART" id="SM00202">
    <property type="entry name" value="SR"/>
    <property type="match status" value="5"/>
</dbReference>
<dbReference type="InterPro" id="IPR036772">
    <property type="entry name" value="SRCR-like_dom_sf"/>
</dbReference>
<dbReference type="FunFam" id="3.10.250.10:FF:000001">
    <property type="entry name" value="Lysyl oxidase 4 isoform X1"/>
    <property type="match status" value="2"/>
</dbReference>
<evidence type="ECO:0000259" key="10">
    <source>
        <dbReference type="PROSITE" id="PS50287"/>
    </source>
</evidence>
<dbReference type="EMBL" id="CAHIKZ030000247">
    <property type="protein sequence ID" value="CAE1163411.1"/>
    <property type="molecule type" value="Genomic_DNA"/>
</dbReference>
<dbReference type="SUPFAM" id="SSF56973">
    <property type="entry name" value="Aerolisin/ETX pore-forming domain"/>
    <property type="match status" value="1"/>
</dbReference>
<dbReference type="PROSITE" id="PS50287">
    <property type="entry name" value="SRCR_2"/>
    <property type="match status" value="5"/>
</dbReference>
<feature type="disulfide bond" evidence="9">
    <location>
        <begin position="233"/>
        <end position="294"/>
    </location>
</feature>
<feature type="disulfide bond" evidence="9">
    <location>
        <begin position="566"/>
        <end position="576"/>
    </location>
</feature>
<dbReference type="Pfam" id="PF00530">
    <property type="entry name" value="SRCR"/>
    <property type="match status" value="5"/>
</dbReference>
<comment type="caution">
    <text evidence="11">The sequence shown here is derived from an EMBL/GenBank/DDBJ whole genome shotgun (WGS) entry which is preliminary data.</text>
</comment>
<dbReference type="PANTHER" id="PTHR19331">
    <property type="entry name" value="SCAVENGER RECEPTOR DOMAIN-CONTAINING"/>
    <property type="match status" value="1"/>
</dbReference>
<evidence type="ECO:0000256" key="7">
    <source>
        <dbReference type="ARBA" id="ARBA00023157"/>
    </source>
</evidence>
<dbReference type="FunFam" id="3.10.250.10:FF:000016">
    <property type="entry name" value="Scavenger receptor cysteine-rich protein type 12"/>
    <property type="match status" value="1"/>
</dbReference>
<dbReference type="InterPro" id="IPR001190">
    <property type="entry name" value="SRCR"/>
</dbReference>
<evidence type="ECO:0000313" key="11">
    <source>
        <dbReference type="EMBL" id="CAE1163411.1"/>
    </source>
</evidence>
<dbReference type="GO" id="GO:0016020">
    <property type="term" value="C:membrane"/>
    <property type="evidence" value="ECO:0007669"/>
    <property type="project" value="UniProtKB-SubCell"/>
</dbReference>
<dbReference type="AlphaFoldDB" id="A0A812AYZ6"/>
<feature type="domain" description="SRCR" evidence="10">
    <location>
        <begin position="197"/>
        <end position="295"/>
    </location>
</feature>
<evidence type="ECO:0000313" key="12">
    <source>
        <dbReference type="Proteomes" id="UP000597762"/>
    </source>
</evidence>
<evidence type="ECO:0000256" key="5">
    <source>
        <dbReference type="ARBA" id="ARBA00022989"/>
    </source>
</evidence>
<feature type="disulfide bond" evidence="9">
    <location>
        <begin position="264"/>
        <end position="274"/>
    </location>
</feature>
<evidence type="ECO:0000256" key="9">
    <source>
        <dbReference type="PROSITE-ProRule" id="PRU00196"/>
    </source>
</evidence>
<feature type="disulfide bond" evidence="9">
    <location>
        <begin position="220"/>
        <end position="284"/>
    </location>
</feature>
<reference evidence="11" key="1">
    <citation type="submission" date="2021-01" db="EMBL/GenBank/DDBJ databases">
        <authorList>
            <person name="Li R."/>
            <person name="Bekaert M."/>
        </authorList>
    </citation>
    <scope>NUCLEOTIDE SEQUENCE</scope>
    <source>
        <strain evidence="11">Farmed</strain>
    </source>
</reference>
<keyword evidence="5" id="KW-1133">Transmembrane helix</keyword>
<dbReference type="Proteomes" id="UP000597762">
    <property type="component" value="Unassembled WGS sequence"/>
</dbReference>
<sequence>MEVTTGFGKEVHMNKGTEQTQEKHLTWTANSSIRVREGYRVTASLEVQEESFTADFNMKVRISGRALVVLTNMRDNNSFLYSVEGDITQILYDKLVVSLSLSLYLLSFSLCLSLSVPLSHTISPSVFLPLTPSLSFRISLSLHFLSVSRSLSLYLILSLSFSPSLPLSLSFYSTEICLALLALNLFAAIDAGYPINVRLIGQKDRGRVEVFYKNSWGTICDNYWDDAGAMVVCHNLGYTNGRALDGKELSNPGTGTIWMDEIKCAGDESSLADCAHQPWGINDCDHSQDAGAECYNPYPVDLRLGNGGIVLVDFLGKWGTVCDDSWGDSDALVACRMLGYRQGTAIQSAALSDSTKKIWLDRVECNGNEINIADCIHYPWDTTTCSRGQEARAQCSNPYPVDARIFGGTQRGRAEVEYNNVWGTICAHGWDKNAATVFCRMNGYSVGNVIPSTITPHGSGQIWLDGLQCNGSEVSILQCGHSRWGVHRCYHKVDAGVECTEPFKISVRLSENSTGRVEVLFNNEWGSVCDNSWDDKASAVVCQMLGFRRQNVKYGSGRFWLDNVRCQGSESSISECKHRSWGTHDCYPGQEAGAECFNPYKELVRLVDGNGVNSGRVEVLHNSIWGTICDDYWNDKAATVVCKSLGYKKGKALLGKKTKDGTGKKWLDDVKCRGNEKSLLECTHKPWGVTNCGHNEDAGAECIGRITL</sequence>
<keyword evidence="6" id="KW-0472">Membrane</keyword>
<dbReference type="SUPFAM" id="SSF56487">
    <property type="entry name" value="SRCR-like"/>
    <property type="match status" value="5"/>
</dbReference>
<evidence type="ECO:0000256" key="1">
    <source>
        <dbReference type="ARBA" id="ARBA00004167"/>
    </source>
</evidence>
<evidence type="ECO:0000256" key="3">
    <source>
        <dbReference type="ARBA" id="ARBA00022729"/>
    </source>
</evidence>
<name>A0A812AYZ6_ACAPH</name>
<feature type="disulfide bond" evidence="9">
    <location>
        <begin position="365"/>
        <end position="375"/>
    </location>
</feature>
<dbReference type="FunFam" id="3.10.250.10:FF:000011">
    <property type="entry name" value="Scavenger receptor class A member 5"/>
    <property type="match status" value="2"/>
</dbReference>
<keyword evidence="2" id="KW-0812">Transmembrane</keyword>
<dbReference type="Gene3D" id="3.10.250.10">
    <property type="entry name" value="SRCR-like domain"/>
    <property type="match status" value="5"/>
</dbReference>
<evidence type="ECO:0000256" key="8">
    <source>
        <dbReference type="ARBA" id="ARBA00023180"/>
    </source>
</evidence>
<proteinExistence type="predicted"/>
<organism evidence="11 12">
    <name type="scientific">Acanthosepion pharaonis</name>
    <name type="common">Pharaoh cuttlefish</name>
    <name type="synonym">Sepia pharaonis</name>
    <dbReference type="NCBI Taxonomy" id="158019"/>
    <lineage>
        <taxon>Eukaryota</taxon>
        <taxon>Metazoa</taxon>
        <taxon>Spiralia</taxon>
        <taxon>Lophotrochozoa</taxon>
        <taxon>Mollusca</taxon>
        <taxon>Cephalopoda</taxon>
        <taxon>Coleoidea</taxon>
        <taxon>Decapodiformes</taxon>
        <taxon>Sepiida</taxon>
        <taxon>Sepiina</taxon>
        <taxon>Sepiidae</taxon>
        <taxon>Acanthosepion</taxon>
    </lineage>
</organism>
<feature type="domain" description="SRCR" evidence="10">
    <location>
        <begin position="503"/>
        <end position="597"/>
    </location>
</feature>
<keyword evidence="8" id="KW-0325">Glycoprotein</keyword>
<dbReference type="Gene3D" id="2.170.15.10">
    <property type="entry name" value="Proaerolysin, chain A, domain 3"/>
    <property type="match status" value="1"/>
</dbReference>
<dbReference type="PRINTS" id="PR00258">
    <property type="entry name" value="SPERACTRCPTR"/>
</dbReference>
<feature type="domain" description="SRCR" evidence="10">
    <location>
        <begin position="403"/>
        <end position="500"/>
    </location>
</feature>
<evidence type="ECO:0000256" key="2">
    <source>
        <dbReference type="ARBA" id="ARBA00022692"/>
    </source>
</evidence>
<keyword evidence="12" id="KW-1185">Reference proteome</keyword>
<feature type="disulfide bond" evidence="9">
    <location>
        <begin position="469"/>
        <end position="479"/>
    </location>
</feature>
<evidence type="ECO:0000256" key="6">
    <source>
        <dbReference type="ARBA" id="ARBA00023136"/>
    </source>
</evidence>
<comment type="caution">
    <text evidence="9">Lacks conserved residue(s) required for the propagation of feature annotation.</text>
</comment>
<feature type="disulfide bond" evidence="9">
    <location>
        <begin position="672"/>
        <end position="682"/>
    </location>
</feature>
<gene>
    <name evidence="11" type="ORF">SPHA_7673</name>
</gene>
<protein>
    <submittedName>
        <fullName evidence="11">DMBT1</fullName>
    </submittedName>
</protein>
<keyword evidence="4" id="KW-0677">Repeat</keyword>